<dbReference type="InterPro" id="IPR002347">
    <property type="entry name" value="SDR_fam"/>
</dbReference>
<protein>
    <submittedName>
        <fullName evidence="4">SDR family NAD(P)-dependent oxidoreductase</fullName>
    </submittedName>
</protein>
<feature type="region of interest" description="Disordered" evidence="3">
    <location>
        <begin position="306"/>
        <end position="325"/>
    </location>
</feature>
<name>A0ABW3J5Z9_9HYPH</name>
<evidence type="ECO:0000256" key="1">
    <source>
        <dbReference type="ARBA" id="ARBA00006484"/>
    </source>
</evidence>
<dbReference type="EMBL" id="JBHTJO010000001">
    <property type="protein sequence ID" value="MFD0985845.1"/>
    <property type="molecule type" value="Genomic_DNA"/>
</dbReference>
<dbReference type="PRINTS" id="PR00081">
    <property type="entry name" value="GDHRDH"/>
</dbReference>
<organism evidence="4 5">
    <name type="scientific">Methyloligella solikamskensis</name>
    <dbReference type="NCBI Taxonomy" id="1177756"/>
    <lineage>
        <taxon>Bacteria</taxon>
        <taxon>Pseudomonadati</taxon>
        <taxon>Pseudomonadota</taxon>
        <taxon>Alphaproteobacteria</taxon>
        <taxon>Hyphomicrobiales</taxon>
        <taxon>Hyphomicrobiaceae</taxon>
        <taxon>Methyloligella</taxon>
    </lineage>
</organism>
<evidence type="ECO:0000256" key="3">
    <source>
        <dbReference type="SAM" id="MobiDB-lite"/>
    </source>
</evidence>
<dbReference type="SUPFAM" id="SSF51735">
    <property type="entry name" value="NAD(P)-binding Rossmann-fold domains"/>
    <property type="match status" value="1"/>
</dbReference>
<evidence type="ECO:0000313" key="5">
    <source>
        <dbReference type="Proteomes" id="UP001597102"/>
    </source>
</evidence>
<evidence type="ECO:0000256" key="2">
    <source>
        <dbReference type="ARBA" id="ARBA00023002"/>
    </source>
</evidence>
<dbReference type="InterPro" id="IPR036291">
    <property type="entry name" value="NAD(P)-bd_dom_sf"/>
</dbReference>
<dbReference type="Gene3D" id="3.40.50.720">
    <property type="entry name" value="NAD(P)-binding Rossmann-like Domain"/>
    <property type="match status" value="1"/>
</dbReference>
<dbReference type="RefSeq" id="WP_379084887.1">
    <property type="nucleotide sequence ID" value="NZ_JBHTJO010000001.1"/>
</dbReference>
<accession>A0ABW3J5Z9</accession>
<dbReference type="Pfam" id="PF00106">
    <property type="entry name" value="adh_short"/>
    <property type="match status" value="1"/>
</dbReference>
<keyword evidence="5" id="KW-1185">Reference proteome</keyword>
<reference evidence="5" key="1">
    <citation type="journal article" date="2019" name="Int. J. Syst. Evol. Microbiol.">
        <title>The Global Catalogue of Microorganisms (GCM) 10K type strain sequencing project: providing services to taxonomists for standard genome sequencing and annotation.</title>
        <authorList>
            <consortium name="The Broad Institute Genomics Platform"/>
            <consortium name="The Broad Institute Genome Sequencing Center for Infectious Disease"/>
            <person name="Wu L."/>
            <person name="Ma J."/>
        </authorList>
    </citation>
    <scope>NUCLEOTIDE SEQUENCE [LARGE SCALE GENOMIC DNA]</scope>
    <source>
        <strain evidence="5">CCUG 61697</strain>
    </source>
</reference>
<sequence>MIADGLHLVTGATSGIGLRLVDRLLMQGAGHVYVGARNPQSANELRSLAGPDRLTILELDLSKLGSVRDFASQLKDRQGSQQLNSIVCNAGLQMAGNRMSEDGFELTFATNHLGHFLLVQELLPNLAPDAVVTTTGSGTHDESEPMPRRFGFRGALFPSARAVAYGKIGEDGDSPRQQGLDRYATSKLCNMLFVREMARRHPGRGFYTFDPGFMPDTRLGREAPAVLLWFLQRVLPLFSGVMKDMSSADRSSAMLAELIDRPGIFGSSGSYIYFTGEHARRSPKAEDDDLAADLYDVSAALTSLAPARGESPVTSPPARAAAATE</sequence>
<comment type="similarity">
    <text evidence="1">Belongs to the short-chain dehydrogenases/reductases (SDR) family.</text>
</comment>
<dbReference type="Proteomes" id="UP001597102">
    <property type="component" value="Unassembled WGS sequence"/>
</dbReference>
<proteinExistence type="inferred from homology"/>
<keyword evidence="2" id="KW-0560">Oxidoreductase</keyword>
<comment type="caution">
    <text evidence="4">The sequence shown here is derived from an EMBL/GenBank/DDBJ whole genome shotgun (WGS) entry which is preliminary data.</text>
</comment>
<evidence type="ECO:0000313" key="4">
    <source>
        <dbReference type="EMBL" id="MFD0985845.1"/>
    </source>
</evidence>
<gene>
    <name evidence="4" type="ORF">ACFQ2F_01895</name>
</gene>
<dbReference type="PANTHER" id="PTHR24320:SF148">
    <property type="entry name" value="NAD(P)-BINDING ROSSMANN-FOLD SUPERFAMILY PROTEIN"/>
    <property type="match status" value="1"/>
</dbReference>
<dbReference type="PANTHER" id="PTHR24320">
    <property type="entry name" value="RETINOL DEHYDROGENASE"/>
    <property type="match status" value="1"/>
</dbReference>